<dbReference type="HOGENOM" id="CLU_011302_1_1_1"/>
<proteinExistence type="predicted"/>
<dbReference type="RefSeq" id="XP_004181050.1">
    <property type="nucleotide sequence ID" value="XM_004181002.1"/>
</dbReference>
<reference evidence="2 3" key="1">
    <citation type="journal article" date="2011" name="Proc. Natl. Acad. Sci. U.S.A.">
        <title>Evolutionary erosion of yeast sex chromosomes by mating-type switching accidents.</title>
        <authorList>
            <person name="Gordon J.L."/>
            <person name="Armisen D."/>
            <person name="Proux-Wera E."/>
            <person name="Oheigeartaigh S.S."/>
            <person name="Byrne K.P."/>
            <person name="Wolfe K.H."/>
        </authorList>
    </citation>
    <scope>NUCLEOTIDE SEQUENCE [LARGE SCALE GENOMIC DNA]</scope>
    <source>
        <strain evidence="3">ATCC 34711 / CBS 6284 / DSM 70876 / NBRC 10599 / NRRL Y-10934 / UCD 77-7</strain>
    </source>
</reference>
<dbReference type="PANTHER" id="PTHR42699:SF1">
    <property type="entry name" value="CYSTATHIONINE GAMMA-SYNTHASE-RELATED"/>
    <property type="match status" value="1"/>
</dbReference>
<protein>
    <submittedName>
        <fullName evidence="2">Uncharacterized protein</fullName>
    </submittedName>
</protein>
<name>I2H579_HENB6</name>
<dbReference type="Gene3D" id="3.40.640.10">
    <property type="entry name" value="Type I PLP-dependent aspartate aminotransferase-like (Major domain)"/>
    <property type="match status" value="1"/>
</dbReference>
<gene>
    <name evidence="2" type="primary">TBLA0E04790</name>
    <name evidence="2" type="ORF">TBLA_0E04790</name>
</gene>
<dbReference type="GeneID" id="14496604"/>
<dbReference type="InParanoid" id="I2H579"/>
<evidence type="ECO:0000313" key="2">
    <source>
        <dbReference type="EMBL" id="CCH61531.1"/>
    </source>
</evidence>
<dbReference type="Proteomes" id="UP000002866">
    <property type="component" value="Chromosome 5"/>
</dbReference>
<dbReference type="STRING" id="1071380.I2H579"/>
<dbReference type="GO" id="GO:0019346">
    <property type="term" value="P:transsulfuration"/>
    <property type="evidence" value="ECO:0007669"/>
    <property type="project" value="TreeGrafter"/>
</dbReference>
<dbReference type="EMBL" id="HE806320">
    <property type="protein sequence ID" value="CCH61531.1"/>
    <property type="molecule type" value="Genomic_DNA"/>
</dbReference>
<accession>I2H579</accession>
<feature type="region of interest" description="Disordered" evidence="1">
    <location>
        <begin position="286"/>
        <end position="312"/>
    </location>
</feature>
<dbReference type="SUPFAM" id="SSF53383">
    <property type="entry name" value="PLP-dependent transferases"/>
    <property type="match status" value="1"/>
</dbReference>
<organism evidence="2 3">
    <name type="scientific">Henningerozyma blattae (strain ATCC 34711 / CBS 6284 / DSM 70876 / NBRC 10599 / NRRL Y-10934 / UCD 77-7)</name>
    <name type="common">Yeast</name>
    <name type="synonym">Tetrapisispora blattae</name>
    <dbReference type="NCBI Taxonomy" id="1071380"/>
    <lineage>
        <taxon>Eukaryota</taxon>
        <taxon>Fungi</taxon>
        <taxon>Dikarya</taxon>
        <taxon>Ascomycota</taxon>
        <taxon>Saccharomycotina</taxon>
        <taxon>Saccharomycetes</taxon>
        <taxon>Saccharomycetales</taxon>
        <taxon>Saccharomycetaceae</taxon>
        <taxon>Henningerozyma</taxon>
    </lineage>
</organism>
<dbReference type="GO" id="GO:0003962">
    <property type="term" value="F:cystathionine gamma-synthase activity"/>
    <property type="evidence" value="ECO:0007669"/>
    <property type="project" value="TreeGrafter"/>
</dbReference>
<dbReference type="InterPro" id="IPR015424">
    <property type="entry name" value="PyrdxlP-dep_Trfase"/>
</dbReference>
<dbReference type="eggNOG" id="KOG0053">
    <property type="taxonomic scope" value="Eukaryota"/>
</dbReference>
<sequence>MSSAIEEESVQNRLTRILREKYAREGENCMVFPSYNSAKRCREYVRYLIARNRSLDNESSQVSKRLRILQLATPKPMNNVESRTKKECKIATLFFDQSYLPLVKDYSNMSGEIISILMATYVLKELFLVEHSSSINRDIHSDTIPIPNMIDTNSNVHISHQDDYLQDRYGRHNDLSMANHDTARIKRRLALQPKNCPILEDNHSNTTTLVDSSSNENYANTSPSLERQDILNTLLLSPEDMIFNSSNSLLDPMTLNDFETSLDQLTMSSIVPAEPIDGTFDIEFNNSSNPRTGTAPATTTNNNNNNNNNTNLNCPPVNISNRFRANPNTDIYLFPNGKNAIFATHRFLIDLDYKRIQRLRYTNSSSPINNGNLENNILINNTNNTTNTITSTTTLTTIINNNLGNNLESEQLPYKKTVLFGYSKDSTFKILNRYENTYYLENDNPFKSLEEILERGEQILGVYLEAPSSKTLDMYNLKKLKKLSNDYGFLIIIDESICSHLYINVLKYCDIITCDLCTTLRFNNNQTCSNEDVTNNGGGVVLNKDSKNYEEMKLFFQQEYKNDNFDIVWCQDIITWEFESREFIRTSINCDLNTLKIIEYLQGNSKPQKYHVKYPNLKEDSLKNYNGMLYGSRKQNNIAYGNIFDIRTSKDIANKLSQIHGISVNEAPLKSNNTFTTLNWRITVGNVDGNRLLEDIKNVLP</sequence>
<dbReference type="InterPro" id="IPR015421">
    <property type="entry name" value="PyrdxlP-dep_Trfase_major"/>
</dbReference>
<evidence type="ECO:0000313" key="3">
    <source>
        <dbReference type="Proteomes" id="UP000002866"/>
    </source>
</evidence>
<dbReference type="OMA" id="GYGSPYK"/>
<keyword evidence="3" id="KW-1185">Reference proteome</keyword>
<dbReference type="FunCoup" id="I2H579">
    <property type="interactions" value="208"/>
</dbReference>
<dbReference type="InterPro" id="IPR051750">
    <property type="entry name" value="Trans-sulfuration_enzymes"/>
</dbReference>
<dbReference type="OrthoDB" id="10047078at2759"/>
<evidence type="ECO:0000256" key="1">
    <source>
        <dbReference type="SAM" id="MobiDB-lite"/>
    </source>
</evidence>
<feature type="compositionally biased region" description="Polar residues" evidence="1">
    <location>
        <begin position="286"/>
        <end position="297"/>
    </location>
</feature>
<dbReference type="KEGG" id="tbl:TBLA_0E04790"/>
<dbReference type="PANTHER" id="PTHR42699">
    <property type="match status" value="1"/>
</dbReference>
<dbReference type="AlphaFoldDB" id="I2H579"/>
<feature type="compositionally biased region" description="Low complexity" evidence="1">
    <location>
        <begin position="298"/>
        <end position="312"/>
    </location>
</feature>